<dbReference type="RefSeq" id="XP_004360645.1">
    <property type="nucleotide sequence ID" value="XM_004360588.1"/>
</dbReference>
<dbReference type="Proteomes" id="UP000007797">
    <property type="component" value="Unassembled WGS sequence"/>
</dbReference>
<dbReference type="KEGG" id="dfa:DFA_04924"/>
<protein>
    <submittedName>
        <fullName evidence="1">Uncharacterized protein</fullName>
    </submittedName>
</protein>
<proteinExistence type="predicted"/>
<dbReference type="GeneID" id="14875874"/>
<reference evidence="2" key="1">
    <citation type="journal article" date="2011" name="Genome Res.">
        <title>Phylogeny-wide analysis of social amoeba genomes highlights ancient origins for complex intercellular communication.</title>
        <authorList>
            <person name="Heidel A.J."/>
            <person name="Lawal H.M."/>
            <person name="Felder M."/>
            <person name="Schilde C."/>
            <person name="Helps N.R."/>
            <person name="Tunggal B."/>
            <person name="Rivero F."/>
            <person name="John U."/>
            <person name="Schleicher M."/>
            <person name="Eichinger L."/>
            <person name="Platzer M."/>
            <person name="Noegel A.A."/>
            <person name="Schaap P."/>
            <person name="Gloeckner G."/>
        </authorList>
    </citation>
    <scope>NUCLEOTIDE SEQUENCE [LARGE SCALE GENOMIC DNA]</scope>
    <source>
        <strain evidence="2">SH3</strain>
    </source>
</reference>
<dbReference type="AlphaFoldDB" id="F4PME4"/>
<evidence type="ECO:0000313" key="1">
    <source>
        <dbReference type="EMBL" id="EGG22794.1"/>
    </source>
</evidence>
<gene>
    <name evidence="1" type="ORF">DFA_04924</name>
</gene>
<organism evidence="1 2">
    <name type="scientific">Cavenderia fasciculata</name>
    <name type="common">Slime mold</name>
    <name type="synonym">Dictyostelium fasciculatum</name>
    <dbReference type="NCBI Taxonomy" id="261658"/>
    <lineage>
        <taxon>Eukaryota</taxon>
        <taxon>Amoebozoa</taxon>
        <taxon>Evosea</taxon>
        <taxon>Eumycetozoa</taxon>
        <taxon>Dictyostelia</taxon>
        <taxon>Acytosteliales</taxon>
        <taxon>Cavenderiaceae</taxon>
        <taxon>Cavenderia</taxon>
    </lineage>
</organism>
<dbReference type="EMBL" id="GL883008">
    <property type="protein sequence ID" value="EGG22794.1"/>
    <property type="molecule type" value="Genomic_DNA"/>
</dbReference>
<name>F4PME4_CACFS</name>
<keyword evidence="2" id="KW-1185">Reference proteome</keyword>
<accession>F4PME4</accession>
<evidence type="ECO:0000313" key="2">
    <source>
        <dbReference type="Proteomes" id="UP000007797"/>
    </source>
</evidence>
<sequence>MNIVIIGDTKLKKPFAETLFNRKFTGNSDIFHYPLFDLQDTISEEDIGKPISNQVYHQMPDFYFVVYDVTNQSSCGQGQHDVIGMNPDPDPNQSTLQTKPNNFVQKVFSGRYHYFEFEKGHCIDRDMSNHQSCLKDIALKAQYSIETTHT</sequence>